<comment type="caution">
    <text evidence="7">The sequence shown here is derived from an EMBL/GenBank/DDBJ whole genome shotgun (WGS) entry which is preliminary data.</text>
</comment>
<dbReference type="SMART" id="SM00028">
    <property type="entry name" value="TPR"/>
    <property type="match status" value="8"/>
</dbReference>
<name>A0AAV7ZYT3_9EUKA</name>
<feature type="repeat" description="TPR" evidence="6">
    <location>
        <begin position="192"/>
        <end position="225"/>
    </location>
</feature>
<dbReference type="Pfam" id="PF13181">
    <property type="entry name" value="TPR_8"/>
    <property type="match status" value="2"/>
</dbReference>
<evidence type="ECO:0000313" key="8">
    <source>
        <dbReference type="Proteomes" id="UP001146793"/>
    </source>
</evidence>
<dbReference type="PANTHER" id="PTHR46630:SF1">
    <property type="entry name" value="TETRATRICOPEPTIDE REPEAT PROTEIN 29"/>
    <property type="match status" value="1"/>
</dbReference>
<dbReference type="GO" id="GO:0003341">
    <property type="term" value="P:cilium movement"/>
    <property type="evidence" value="ECO:0007669"/>
    <property type="project" value="TreeGrafter"/>
</dbReference>
<protein>
    <recommendedName>
        <fullName evidence="5">Tetratricopeptide repeat protein 29</fullName>
    </recommendedName>
</protein>
<dbReference type="Pfam" id="PF13374">
    <property type="entry name" value="TPR_10"/>
    <property type="match status" value="1"/>
</dbReference>
<evidence type="ECO:0000256" key="1">
    <source>
        <dbReference type="ARBA" id="ARBA00004496"/>
    </source>
</evidence>
<dbReference type="AlphaFoldDB" id="A0AAV7ZYT3"/>
<dbReference type="SUPFAM" id="SSF48452">
    <property type="entry name" value="TPR-like"/>
    <property type="match status" value="3"/>
</dbReference>
<evidence type="ECO:0000256" key="4">
    <source>
        <dbReference type="ARBA" id="ARBA00022803"/>
    </source>
</evidence>
<keyword evidence="4 6" id="KW-0802">TPR repeat</keyword>
<dbReference type="InterPro" id="IPR011990">
    <property type="entry name" value="TPR-like_helical_dom_sf"/>
</dbReference>
<evidence type="ECO:0000256" key="2">
    <source>
        <dbReference type="ARBA" id="ARBA00022490"/>
    </source>
</evidence>
<evidence type="ECO:0000256" key="3">
    <source>
        <dbReference type="ARBA" id="ARBA00022737"/>
    </source>
</evidence>
<organism evidence="7 8">
    <name type="scientific">Anaeramoeba flamelloides</name>
    <dbReference type="NCBI Taxonomy" id="1746091"/>
    <lineage>
        <taxon>Eukaryota</taxon>
        <taxon>Metamonada</taxon>
        <taxon>Anaeramoebidae</taxon>
        <taxon>Anaeramoeba</taxon>
    </lineage>
</organism>
<dbReference type="Gene3D" id="1.25.40.10">
    <property type="entry name" value="Tetratricopeptide repeat domain"/>
    <property type="match status" value="4"/>
</dbReference>
<evidence type="ECO:0000256" key="5">
    <source>
        <dbReference type="ARBA" id="ARBA00040665"/>
    </source>
</evidence>
<proteinExistence type="predicted"/>
<dbReference type="Proteomes" id="UP001146793">
    <property type="component" value="Unassembled WGS sequence"/>
</dbReference>
<evidence type="ECO:0000313" key="7">
    <source>
        <dbReference type="EMBL" id="KAJ3446728.1"/>
    </source>
</evidence>
<dbReference type="PROSITE" id="PS50005">
    <property type="entry name" value="TPR"/>
    <property type="match status" value="1"/>
</dbReference>
<dbReference type="GO" id="GO:0005737">
    <property type="term" value="C:cytoplasm"/>
    <property type="evidence" value="ECO:0007669"/>
    <property type="project" value="UniProtKB-SubCell"/>
</dbReference>
<gene>
    <name evidence="7" type="ORF">M0812_08057</name>
</gene>
<keyword evidence="2" id="KW-0963">Cytoplasm</keyword>
<dbReference type="InterPro" id="IPR019734">
    <property type="entry name" value="TPR_rpt"/>
</dbReference>
<sequence>MLTHFLNTAKTVNLQNLKNCFVQSAKSGFQIKLAKHTNKAQSNFPTNFVTLKSHFHTQINKIEQKTDLTWLKLSNRGEALLGKGEYLKAKEIFLKALLTSQQNCNTAQELETFNKLAVIDYAMLEDFQSASNYCDKWSKLSHFLKDYDSLSDSLSILIFSLARVGEKEKLKKALLDFETILIDQQKDQVFKRLMTHKLGSLYRSLGDYKKGLKYLQQAQELLEKHNESVNGKEKEKTQEQIGHEKLNEEQEIGLLEEIYRSNLKLSQLEIAIVNGKKLVKKLKSKNKNVESLRTLMDLAYFAKILKKHTDAIGLYSEASTLAEKTGLVDELIAIQIVLGELYSLTKNLEQSRERLELSIKICTEHNKYQELVTSYEMYGNILFNFQHWDDAINKLKETIDLSKKHNVQCSEGLALLNIGNSYNFLKHYDQAKDHYLKCLTSLEKSRNRVNKKWEQLISRKVKSDERVETQKLINENAIEINGKKFQIAKRLETTISQFDNIQYKALLNLMHLLTKTSKYSEALEYGEQAIQLIEIAPVDHTCECNNEESRQEHTNITKISVYNEIQKIAILSKDLKYAESIIKKNLSLLKLFQKIDYQHQEIDSLNLLASVYMQQNKWKDACMCLEKAIHSSQAISDNVSLVFSAYLNGKCLNKIGNFKSSDMFFELSKNTFMILNESELKQINNLLNLTDSENDFNDKINNFKNLNKALKVDDN</sequence>
<dbReference type="InterPro" id="IPR051476">
    <property type="entry name" value="Bac_ResReg_Asp_Phosphatase"/>
</dbReference>
<dbReference type="GO" id="GO:0005929">
    <property type="term" value="C:cilium"/>
    <property type="evidence" value="ECO:0007669"/>
    <property type="project" value="TreeGrafter"/>
</dbReference>
<dbReference type="EMBL" id="JANTQA010000019">
    <property type="protein sequence ID" value="KAJ3446728.1"/>
    <property type="molecule type" value="Genomic_DNA"/>
</dbReference>
<comment type="subcellular location">
    <subcellularLocation>
        <location evidence="1">Cytoplasm</location>
    </subcellularLocation>
</comment>
<reference evidence="7" key="1">
    <citation type="submission" date="2022-08" db="EMBL/GenBank/DDBJ databases">
        <title>Novel sulphate-reducing endosymbionts in the free-living metamonad Anaeramoeba.</title>
        <authorList>
            <person name="Jerlstrom-Hultqvist J."/>
            <person name="Cepicka I."/>
            <person name="Gallot-Lavallee L."/>
            <person name="Salas-Leiva D."/>
            <person name="Curtis B.A."/>
            <person name="Zahonova K."/>
            <person name="Pipaliya S."/>
            <person name="Dacks J."/>
            <person name="Roger A.J."/>
        </authorList>
    </citation>
    <scope>NUCLEOTIDE SEQUENCE</scope>
    <source>
        <strain evidence="7">Busselton2</strain>
    </source>
</reference>
<keyword evidence="3" id="KW-0677">Repeat</keyword>
<accession>A0AAV7ZYT3</accession>
<evidence type="ECO:0000256" key="6">
    <source>
        <dbReference type="PROSITE-ProRule" id="PRU00339"/>
    </source>
</evidence>
<dbReference type="PANTHER" id="PTHR46630">
    <property type="entry name" value="TETRATRICOPEPTIDE REPEAT PROTEIN 29"/>
    <property type="match status" value="1"/>
</dbReference>